<reference evidence="1 2" key="1">
    <citation type="submission" date="2021-03" db="EMBL/GenBank/DDBJ databases">
        <title>Geobacter metallireducens gen. nov. sp. nov., a microorganism capable of coupling the complete oxidation of organic compounds to the reduction of iron and other metals.</title>
        <authorList>
            <person name="Li Y."/>
        </authorList>
    </citation>
    <scope>NUCLEOTIDE SEQUENCE [LARGE SCALE GENOMIC DNA]</scope>
    <source>
        <strain evidence="1 2">Jerry-YX</strain>
    </source>
</reference>
<accession>A0ABX7Q377</accession>
<protein>
    <submittedName>
        <fullName evidence="1">Uncharacterized protein</fullName>
    </submittedName>
</protein>
<dbReference type="Proteomes" id="UP000663651">
    <property type="component" value="Chromosome"/>
</dbReference>
<name>A0ABX7Q377_9BACT</name>
<dbReference type="PROSITE" id="PS51257">
    <property type="entry name" value="PROKAR_LIPOPROTEIN"/>
    <property type="match status" value="1"/>
</dbReference>
<dbReference type="EMBL" id="CP071382">
    <property type="protein sequence ID" value="QSV45882.1"/>
    <property type="molecule type" value="Genomic_DNA"/>
</dbReference>
<proteinExistence type="predicted"/>
<organism evidence="1 2">
    <name type="scientific">Geobacter benzoatilyticus</name>
    <dbReference type="NCBI Taxonomy" id="2815309"/>
    <lineage>
        <taxon>Bacteria</taxon>
        <taxon>Pseudomonadati</taxon>
        <taxon>Thermodesulfobacteriota</taxon>
        <taxon>Desulfuromonadia</taxon>
        <taxon>Geobacterales</taxon>
        <taxon>Geobacteraceae</taxon>
        <taxon>Geobacter</taxon>
    </lineage>
</organism>
<gene>
    <name evidence="1" type="ORF">JZM60_00880</name>
</gene>
<dbReference type="RefSeq" id="WP_207163673.1">
    <property type="nucleotide sequence ID" value="NZ_CP071382.1"/>
</dbReference>
<evidence type="ECO:0000313" key="1">
    <source>
        <dbReference type="EMBL" id="QSV45882.1"/>
    </source>
</evidence>
<evidence type="ECO:0000313" key="2">
    <source>
        <dbReference type="Proteomes" id="UP000663651"/>
    </source>
</evidence>
<keyword evidence="2" id="KW-1185">Reference proteome</keyword>
<sequence length="54" mass="5696">MRKHEMLCNIEDAQTIHCLTANATVACSKCGVKAHNPADVCDPVQLPGTGMVGD</sequence>